<keyword evidence="1" id="KW-0472">Membrane</keyword>
<keyword evidence="3" id="KW-1185">Reference proteome</keyword>
<keyword evidence="1" id="KW-0812">Transmembrane</keyword>
<evidence type="ECO:0000313" key="3">
    <source>
        <dbReference type="Proteomes" id="UP000076532"/>
    </source>
</evidence>
<accession>A0A165ZH60</accession>
<sequence length="143" mass="15872">MYAQPQLTLPTPPTDPYLQGQGELESPVADGWMQKTYMAEIKHDVNVLNTSINLLIQSLGLDPMHTSHIEQGQGLQVVNPHNTVLLPHTGGTLLPNPLILHLMLTYPFLVLFCIVLGTSCESPPPPFSFSLPLLPHLRCHMKY</sequence>
<evidence type="ECO:0000313" key="2">
    <source>
        <dbReference type="EMBL" id="KZP10583.1"/>
    </source>
</evidence>
<name>A0A165ZH60_9AGAM</name>
<feature type="transmembrane region" description="Helical" evidence="1">
    <location>
        <begin position="98"/>
        <end position="117"/>
    </location>
</feature>
<evidence type="ECO:0000256" key="1">
    <source>
        <dbReference type="SAM" id="Phobius"/>
    </source>
</evidence>
<gene>
    <name evidence="2" type="ORF">FIBSPDRAFT_962985</name>
</gene>
<dbReference type="AlphaFoldDB" id="A0A165ZH60"/>
<protein>
    <submittedName>
        <fullName evidence="2">Uncharacterized protein</fullName>
    </submittedName>
</protein>
<proteinExistence type="predicted"/>
<organism evidence="2 3">
    <name type="scientific">Athelia psychrophila</name>
    <dbReference type="NCBI Taxonomy" id="1759441"/>
    <lineage>
        <taxon>Eukaryota</taxon>
        <taxon>Fungi</taxon>
        <taxon>Dikarya</taxon>
        <taxon>Basidiomycota</taxon>
        <taxon>Agaricomycotina</taxon>
        <taxon>Agaricomycetes</taxon>
        <taxon>Agaricomycetidae</taxon>
        <taxon>Atheliales</taxon>
        <taxon>Atheliaceae</taxon>
        <taxon>Athelia</taxon>
    </lineage>
</organism>
<dbReference type="Proteomes" id="UP000076532">
    <property type="component" value="Unassembled WGS sequence"/>
</dbReference>
<reference evidence="2 3" key="1">
    <citation type="journal article" date="2016" name="Mol. Biol. Evol.">
        <title>Comparative Genomics of Early-Diverging Mushroom-Forming Fungi Provides Insights into the Origins of Lignocellulose Decay Capabilities.</title>
        <authorList>
            <person name="Nagy L.G."/>
            <person name="Riley R."/>
            <person name="Tritt A."/>
            <person name="Adam C."/>
            <person name="Daum C."/>
            <person name="Floudas D."/>
            <person name="Sun H."/>
            <person name="Yadav J.S."/>
            <person name="Pangilinan J."/>
            <person name="Larsson K.H."/>
            <person name="Matsuura K."/>
            <person name="Barry K."/>
            <person name="Labutti K."/>
            <person name="Kuo R."/>
            <person name="Ohm R.A."/>
            <person name="Bhattacharya S.S."/>
            <person name="Shirouzu T."/>
            <person name="Yoshinaga Y."/>
            <person name="Martin F.M."/>
            <person name="Grigoriev I.V."/>
            <person name="Hibbett D.S."/>
        </authorList>
    </citation>
    <scope>NUCLEOTIDE SEQUENCE [LARGE SCALE GENOMIC DNA]</scope>
    <source>
        <strain evidence="2 3">CBS 109695</strain>
    </source>
</reference>
<dbReference type="EMBL" id="KV417677">
    <property type="protein sequence ID" value="KZP10583.1"/>
    <property type="molecule type" value="Genomic_DNA"/>
</dbReference>
<keyword evidence="1" id="KW-1133">Transmembrane helix</keyword>